<protein>
    <submittedName>
        <fullName evidence="1">Uncharacterized protein</fullName>
    </submittedName>
</protein>
<organism evidence="1 2">
    <name type="scientific">Punica granatum</name>
    <name type="common">Pomegranate</name>
    <dbReference type="NCBI Taxonomy" id="22663"/>
    <lineage>
        <taxon>Eukaryota</taxon>
        <taxon>Viridiplantae</taxon>
        <taxon>Streptophyta</taxon>
        <taxon>Embryophyta</taxon>
        <taxon>Tracheophyta</taxon>
        <taxon>Spermatophyta</taxon>
        <taxon>Magnoliopsida</taxon>
        <taxon>eudicotyledons</taxon>
        <taxon>Gunneridae</taxon>
        <taxon>Pentapetalae</taxon>
        <taxon>rosids</taxon>
        <taxon>malvids</taxon>
        <taxon>Myrtales</taxon>
        <taxon>Lythraceae</taxon>
        <taxon>Punica</taxon>
    </lineage>
</organism>
<accession>A0A2I0KZM4</accession>
<dbReference type="PANTHER" id="PTHR33702">
    <property type="entry name" value="BNAA09G40010D PROTEIN"/>
    <property type="match status" value="1"/>
</dbReference>
<name>A0A2I0KZM4_PUNGR</name>
<evidence type="ECO:0000313" key="2">
    <source>
        <dbReference type="Proteomes" id="UP000233551"/>
    </source>
</evidence>
<dbReference type="STRING" id="22663.A0A2I0KZM4"/>
<dbReference type="EMBL" id="PGOL01000246">
    <property type="protein sequence ID" value="PKI73935.1"/>
    <property type="molecule type" value="Genomic_DNA"/>
</dbReference>
<dbReference type="AlphaFoldDB" id="A0A2I0KZM4"/>
<keyword evidence="2" id="KW-1185">Reference proteome</keyword>
<comment type="caution">
    <text evidence="1">The sequence shown here is derived from an EMBL/GenBank/DDBJ whole genome shotgun (WGS) entry which is preliminary data.</text>
</comment>
<reference evidence="1 2" key="1">
    <citation type="submission" date="2017-11" db="EMBL/GenBank/DDBJ databases">
        <title>De-novo sequencing of pomegranate (Punica granatum L.) genome.</title>
        <authorList>
            <person name="Akparov Z."/>
            <person name="Amiraslanov A."/>
            <person name="Hajiyeva S."/>
            <person name="Abbasov M."/>
            <person name="Kaur K."/>
            <person name="Hamwieh A."/>
            <person name="Solovyev V."/>
            <person name="Salamov A."/>
            <person name="Braich B."/>
            <person name="Kosarev P."/>
            <person name="Mahmoud A."/>
            <person name="Hajiyev E."/>
            <person name="Babayeva S."/>
            <person name="Izzatullayeva V."/>
            <person name="Mammadov A."/>
            <person name="Mammadov A."/>
            <person name="Sharifova S."/>
            <person name="Ojaghi J."/>
            <person name="Eynullazada K."/>
            <person name="Bayramov B."/>
            <person name="Abdulazimova A."/>
            <person name="Shahmuradov I."/>
        </authorList>
    </citation>
    <scope>NUCLEOTIDE SEQUENCE [LARGE SCALE GENOMIC DNA]</scope>
    <source>
        <strain evidence="2">cv. AG2017</strain>
        <tissue evidence="1">Leaf</tissue>
    </source>
</reference>
<dbReference type="GeneID" id="116188856"/>
<proteinExistence type="predicted"/>
<evidence type="ECO:0000313" key="1">
    <source>
        <dbReference type="EMBL" id="PKI73935.1"/>
    </source>
</evidence>
<sequence length="143" mass="16504">MEDLSINVRREVVRYRRSRGGYQRLGGMGREDPAASTEWRLRRFRFRLRLKPRLKLLLRLSSAKKLFAWMRDAYVRMMLGFAESQLLGSGYGGDAAIDKFGRVPRKEYDQKVIIEVYRSLVMAQGQLVPRQAANLGAAVVDRP</sequence>
<dbReference type="OrthoDB" id="1898021at2759"/>
<dbReference type="Proteomes" id="UP000233551">
    <property type="component" value="Unassembled WGS sequence"/>
</dbReference>
<dbReference type="PANTHER" id="PTHR33702:SF5">
    <property type="entry name" value="OS01G0308600 PROTEIN"/>
    <property type="match status" value="1"/>
</dbReference>
<gene>
    <name evidence="1" type="ORF">CRG98_005660</name>
</gene>